<dbReference type="AlphaFoldDB" id="A0A4Z2INC1"/>
<evidence type="ECO:0000313" key="2">
    <source>
        <dbReference type="EMBL" id="TNN78722.1"/>
    </source>
</evidence>
<organism evidence="2 3">
    <name type="scientific">Liparis tanakae</name>
    <name type="common">Tanaka's snailfish</name>
    <dbReference type="NCBI Taxonomy" id="230148"/>
    <lineage>
        <taxon>Eukaryota</taxon>
        <taxon>Metazoa</taxon>
        <taxon>Chordata</taxon>
        <taxon>Craniata</taxon>
        <taxon>Vertebrata</taxon>
        <taxon>Euteleostomi</taxon>
        <taxon>Actinopterygii</taxon>
        <taxon>Neopterygii</taxon>
        <taxon>Teleostei</taxon>
        <taxon>Neoteleostei</taxon>
        <taxon>Acanthomorphata</taxon>
        <taxon>Eupercaria</taxon>
        <taxon>Perciformes</taxon>
        <taxon>Cottioidei</taxon>
        <taxon>Cottales</taxon>
        <taxon>Liparidae</taxon>
        <taxon>Liparis</taxon>
    </lineage>
</organism>
<evidence type="ECO:0000313" key="3">
    <source>
        <dbReference type="Proteomes" id="UP000314294"/>
    </source>
</evidence>
<dbReference type="EMBL" id="SRLO01000071">
    <property type="protein sequence ID" value="TNN78722.1"/>
    <property type="molecule type" value="Genomic_DNA"/>
</dbReference>
<name>A0A4Z2INC1_9TELE</name>
<comment type="caution">
    <text evidence="2">The sequence shown here is derived from an EMBL/GenBank/DDBJ whole genome shotgun (WGS) entry which is preliminary data.</text>
</comment>
<feature type="region of interest" description="Disordered" evidence="1">
    <location>
        <begin position="45"/>
        <end position="70"/>
    </location>
</feature>
<proteinExistence type="predicted"/>
<reference evidence="2 3" key="1">
    <citation type="submission" date="2019-03" db="EMBL/GenBank/DDBJ databases">
        <title>First draft genome of Liparis tanakae, snailfish: a comprehensive survey of snailfish specific genes.</title>
        <authorList>
            <person name="Kim W."/>
            <person name="Song I."/>
            <person name="Jeong J.-H."/>
            <person name="Kim D."/>
            <person name="Kim S."/>
            <person name="Ryu S."/>
            <person name="Song J.Y."/>
            <person name="Lee S.K."/>
        </authorList>
    </citation>
    <scope>NUCLEOTIDE SEQUENCE [LARGE SCALE GENOMIC DNA]</scope>
    <source>
        <tissue evidence="2">Muscle</tissue>
    </source>
</reference>
<evidence type="ECO:0000256" key="1">
    <source>
        <dbReference type="SAM" id="MobiDB-lite"/>
    </source>
</evidence>
<accession>A0A4Z2INC1</accession>
<gene>
    <name evidence="2" type="ORF">EYF80_011126</name>
</gene>
<sequence>MEDEEKRNDAVRYEAASPHTNILTLSDGEAVVVVVLVAVVVQNGNSSSKSRERGEGGRRSSASPVDAPKPRFNISIFTKAPEKGAKHSLQVVRVRCGGGDVALQDFPEVVQIFSFVDLFVVASVSSFSGSNLGP</sequence>
<dbReference type="Proteomes" id="UP000314294">
    <property type="component" value="Unassembled WGS sequence"/>
</dbReference>
<protein>
    <submittedName>
        <fullName evidence="2">Uncharacterized protein</fullName>
    </submittedName>
</protein>
<feature type="compositionally biased region" description="Basic and acidic residues" evidence="1">
    <location>
        <begin position="49"/>
        <end position="58"/>
    </location>
</feature>
<keyword evidence="3" id="KW-1185">Reference proteome</keyword>